<organism evidence="2 3">
    <name type="scientific">Secundilactobacillus angelensis</name>
    <dbReference type="NCBI Taxonomy" id="2722706"/>
    <lineage>
        <taxon>Bacteria</taxon>
        <taxon>Bacillati</taxon>
        <taxon>Bacillota</taxon>
        <taxon>Bacilli</taxon>
        <taxon>Lactobacillales</taxon>
        <taxon>Lactobacillaceae</taxon>
        <taxon>Secundilactobacillus</taxon>
    </lineage>
</organism>
<evidence type="ECO:0000313" key="3">
    <source>
        <dbReference type="Proteomes" id="UP000763447"/>
    </source>
</evidence>
<dbReference type="Proteomes" id="UP000763447">
    <property type="component" value="Unassembled WGS sequence"/>
</dbReference>
<keyword evidence="3" id="KW-1185">Reference proteome</keyword>
<name>A0ABX1KV04_9LACO</name>
<evidence type="ECO:0000313" key="2">
    <source>
        <dbReference type="EMBL" id="NLR17773.1"/>
    </source>
</evidence>
<comment type="caution">
    <text evidence="2">The sequence shown here is derived from an EMBL/GenBank/DDBJ whole genome shotgun (WGS) entry which is preliminary data.</text>
</comment>
<keyword evidence="1" id="KW-0472">Membrane</keyword>
<sequence length="74" mass="8459">MWRKYINEVLFDSSIILVLLIVATIGKGAYDLFSSGHLYLWKYTLSLIHEMLGTVIFFAILEGISLALKHQKKS</sequence>
<protein>
    <submittedName>
        <fullName evidence="2">Uncharacterized protein</fullName>
    </submittedName>
</protein>
<dbReference type="EMBL" id="JAAXLJ010000003">
    <property type="protein sequence ID" value="NLR17773.1"/>
    <property type="molecule type" value="Genomic_DNA"/>
</dbReference>
<evidence type="ECO:0000256" key="1">
    <source>
        <dbReference type="SAM" id="Phobius"/>
    </source>
</evidence>
<proteinExistence type="predicted"/>
<gene>
    <name evidence="2" type="ORF">HC026_02435</name>
</gene>
<keyword evidence="1" id="KW-0812">Transmembrane</keyword>
<keyword evidence="1" id="KW-1133">Transmembrane helix</keyword>
<dbReference type="RefSeq" id="WP_168924392.1">
    <property type="nucleotide sequence ID" value="NZ_JAAXLJ010000003.1"/>
</dbReference>
<feature type="transmembrane region" description="Helical" evidence="1">
    <location>
        <begin position="46"/>
        <end position="68"/>
    </location>
</feature>
<feature type="transmembrane region" description="Helical" evidence="1">
    <location>
        <begin position="9"/>
        <end position="26"/>
    </location>
</feature>
<reference evidence="2 3" key="1">
    <citation type="submission" date="2020-04" db="EMBL/GenBank/DDBJ databases">
        <title>A novel species of genus Lactobacillus that was isolated from fermented food Zha-chili.</title>
        <authorList>
            <person name="Zhang Z."/>
        </authorList>
    </citation>
    <scope>NUCLEOTIDE SEQUENCE [LARGE SCALE GENOMIC DNA]</scope>
    <source>
        <strain evidence="3">HBUAS51383</strain>
    </source>
</reference>
<accession>A0ABX1KV04</accession>